<gene>
    <name evidence="1" type="ORF">ACFPOC_13705</name>
</gene>
<keyword evidence="2" id="KW-1185">Reference proteome</keyword>
<evidence type="ECO:0000313" key="1">
    <source>
        <dbReference type="EMBL" id="MFC5567463.1"/>
    </source>
</evidence>
<organism evidence="1 2">
    <name type="scientific">Rubellimicrobium aerolatum</name>
    <dbReference type="NCBI Taxonomy" id="490979"/>
    <lineage>
        <taxon>Bacteria</taxon>
        <taxon>Pseudomonadati</taxon>
        <taxon>Pseudomonadota</taxon>
        <taxon>Alphaproteobacteria</taxon>
        <taxon>Rhodobacterales</taxon>
        <taxon>Roseobacteraceae</taxon>
        <taxon>Rubellimicrobium</taxon>
    </lineage>
</organism>
<comment type="caution">
    <text evidence="1">The sequence shown here is derived from an EMBL/GenBank/DDBJ whole genome shotgun (WGS) entry which is preliminary data.</text>
</comment>
<dbReference type="SUPFAM" id="SSF143100">
    <property type="entry name" value="TTHA1013/TTHA0281-like"/>
    <property type="match status" value="1"/>
</dbReference>
<dbReference type="SUPFAM" id="SSF47413">
    <property type="entry name" value="lambda repressor-like DNA-binding domains"/>
    <property type="match status" value="1"/>
</dbReference>
<accession>A0ABW0SEN7</accession>
<protein>
    <submittedName>
        <fullName evidence="1">Type II toxin-antitoxin system HicB family antitoxin</fullName>
    </submittedName>
</protein>
<proteinExistence type="predicted"/>
<reference evidence="2" key="1">
    <citation type="journal article" date="2019" name="Int. J. Syst. Evol. Microbiol.">
        <title>The Global Catalogue of Microorganisms (GCM) 10K type strain sequencing project: providing services to taxonomists for standard genome sequencing and annotation.</title>
        <authorList>
            <consortium name="The Broad Institute Genomics Platform"/>
            <consortium name="The Broad Institute Genome Sequencing Center for Infectious Disease"/>
            <person name="Wu L."/>
            <person name="Ma J."/>
        </authorList>
    </citation>
    <scope>NUCLEOTIDE SEQUENCE [LARGE SCALE GENOMIC DNA]</scope>
    <source>
        <strain evidence="2">KACC 11588</strain>
    </source>
</reference>
<evidence type="ECO:0000313" key="2">
    <source>
        <dbReference type="Proteomes" id="UP001596056"/>
    </source>
</evidence>
<dbReference type="EMBL" id="JBHSNA010000015">
    <property type="protein sequence ID" value="MFC5567463.1"/>
    <property type="molecule type" value="Genomic_DNA"/>
</dbReference>
<sequence length="135" mass="14883">MRYPIDLTPDEDTLLVTCPDLPEVTSFGLDEADALRMAHGAIEEALAGRLVQFGPIPAPGPIGGHSVRVSLQTSLKVQLMWAMAAEEVNRAELARRLGWHRPQVDRLFDPNHATRLDQYEAAFDALGRQIEVQAA</sequence>
<dbReference type="Proteomes" id="UP001596056">
    <property type="component" value="Unassembled WGS sequence"/>
</dbReference>
<dbReference type="Gene3D" id="3.30.160.250">
    <property type="match status" value="1"/>
</dbReference>
<dbReference type="InterPro" id="IPR010982">
    <property type="entry name" value="Lambda_DNA-bd_dom_sf"/>
</dbReference>
<dbReference type="InterPro" id="IPR035069">
    <property type="entry name" value="TTHA1013/TTHA0281-like"/>
</dbReference>
<name>A0ABW0SEN7_9RHOB</name>
<dbReference type="RefSeq" id="WP_209840957.1">
    <property type="nucleotide sequence ID" value="NZ_JAGGJP010000009.1"/>
</dbReference>